<protein>
    <submittedName>
        <fullName evidence="2">Uncharacterized protein</fullName>
    </submittedName>
</protein>
<dbReference type="Proteomes" id="UP000475325">
    <property type="component" value="Unassembled WGS sequence"/>
</dbReference>
<reference evidence="2 3" key="1">
    <citation type="submission" date="2019-06" db="EMBL/GenBank/DDBJ databases">
        <authorList>
            <person name="Palmer J.M."/>
        </authorList>
    </citation>
    <scope>NUCLEOTIDE SEQUENCE [LARGE SCALE GENOMIC DNA]</scope>
    <source>
        <strain evidence="2 3">TWF102</strain>
    </source>
</reference>
<feature type="region of interest" description="Disordered" evidence="1">
    <location>
        <begin position="71"/>
        <end position="111"/>
    </location>
</feature>
<comment type="caution">
    <text evidence="2">The sequence shown here is derived from an EMBL/GenBank/DDBJ whole genome shotgun (WGS) entry which is preliminary data.</text>
</comment>
<proteinExistence type="predicted"/>
<evidence type="ECO:0000313" key="2">
    <source>
        <dbReference type="EMBL" id="KAF3108668.1"/>
    </source>
</evidence>
<evidence type="ECO:0000313" key="3">
    <source>
        <dbReference type="Proteomes" id="UP000475325"/>
    </source>
</evidence>
<dbReference type="EMBL" id="WIQW01000008">
    <property type="protein sequence ID" value="KAF3108668.1"/>
    <property type="molecule type" value="Genomic_DNA"/>
</dbReference>
<accession>A0A7C8NJP9</accession>
<sequence>MQVSGFSDRTAAFYRSSARRWMGQPRSVFGVSTRHSQNWQAHKVYNLIRFDSIQFNRAVNLVVNFKLEDVEDSKRRKRRKRRRSIQERKKEEGRGREQEGERVKGADRAETTRKKLPICKSILFNLS</sequence>
<feature type="compositionally biased region" description="Basic and acidic residues" evidence="1">
    <location>
        <begin position="84"/>
        <end position="111"/>
    </location>
</feature>
<organism evidence="2 3">
    <name type="scientific">Orbilia oligospora</name>
    <name type="common">Nematode-trapping fungus</name>
    <name type="synonym">Arthrobotrys oligospora</name>
    <dbReference type="NCBI Taxonomy" id="2813651"/>
    <lineage>
        <taxon>Eukaryota</taxon>
        <taxon>Fungi</taxon>
        <taxon>Dikarya</taxon>
        <taxon>Ascomycota</taxon>
        <taxon>Pezizomycotina</taxon>
        <taxon>Orbiliomycetes</taxon>
        <taxon>Orbiliales</taxon>
        <taxon>Orbiliaceae</taxon>
        <taxon>Orbilia</taxon>
    </lineage>
</organism>
<evidence type="ECO:0000256" key="1">
    <source>
        <dbReference type="SAM" id="MobiDB-lite"/>
    </source>
</evidence>
<gene>
    <name evidence="2" type="ORF">TWF102_010790</name>
</gene>
<name>A0A7C8NJP9_ORBOL</name>
<dbReference type="AlphaFoldDB" id="A0A7C8NJP9"/>